<feature type="region of interest" description="Disordered" evidence="1">
    <location>
        <begin position="1"/>
        <end position="56"/>
    </location>
</feature>
<accession>A0A8D8D1P9</accession>
<organism evidence="2">
    <name type="scientific">Culex pipiens</name>
    <name type="common">House mosquito</name>
    <dbReference type="NCBI Taxonomy" id="7175"/>
    <lineage>
        <taxon>Eukaryota</taxon>
        <taxon>Metazoa</taxon>
        <taxon>Ecdysozoa</taxon>
        <taxon>Arthropoda</taxon>
        <taxon>Hexapoda</taxon>
        <taxon>Insecta</taxon>
        <taxon>Pterygota</taxon>
        <taxon>Neoptera</taxon>
        <taxon>Endopterygota</taxon>
        <taxon>Diptera</taxon>
        <taxon>Nematocera</taxon>
        <taxon>Culicoidea</taxon>
        <taxon>Culicidae</taxon>
        <taxon>Culicinae</taxon>
        <taxon>Culicini</taxon>
        <taxon>Culex</taxon>
        <taxon>Culex</taxon>
    </lineage>
</organism>
<dbReference type="EMBL" id="HBUE01141776">
    <property type="protein sequence ID" value="CAG6501100.1"/>
    <property type="molecule type" value="Transcribed_RNA"/>
</dbReference>
<reference evidence="2" key="1">
    <citation type="submission" date="2021-05" db="EMBL/GenBank/DDBJ databases">
        <authorList>
            <person name="Alioto T."/>
            <person name="Alioto T."/>
            <person name="Gomez Garrido J."/>
        </authorList>
    </citation>
    <scope>NUCLEOTIDE SEQUENCE</scope>
</reference>
<protein>
    <submittedName>
        <fullName evidence="2">(northern house mosquito) hypothetical protein</fullName>
    </submittedName>
</protein>
<feature type="region of interest" description="Disordered" evidence="1">
    <location>
        <begin position="68"/>
        <end position="104"/>
    </location>
</feature>
<evidence type="ECO:0000256" key="1">
    <source>
        <dbReference type="SAM" id="MobiDB-lite"/>
    </source>
</evidence>
<proteinExistence type="predicted"/>
<dbReference type="AlphaFoldDB" id="A0A8D8D1P9"/>
<name>A0A8D8D1P9_CULPI</name>
<evidence type="ECO:0000313" key="2">
    <source>
        <dbReference type="EMBL" id="CAG6501100.1"/>
    </source>
</evidence>
<sequence length="104" mass="11246">MKLSFLENIPDSSHIKSPLLSLTNRPLTPHSARQRVDAGPARGRPVRRSGRPRPPVCLRAALRPQRIVPSGEVPPVPAGDPVGVRERGIPVPQQDVEDLASVSN</sequence>